<feature type="chain" id="PRO_5046320883" evidence="5">
    <location>
        <begin position="22"/>
        <end position="400"/>
    </location>
</feature>
<dbReference type="InterPro" id="IPR051010">
    <property type="entry name" value="BCAA_transport"/>
</dbReference>
<dbReference type="RefSeq" id="WP_379787255.1">
    <property type="nucleotide sequence ID" value="NZ_JBHSHL010000005.1"/>
</dbReference>
<dbReference type="Pfam" id="PF13458">
    <property type="entry name" value="Peripla_BP_6"/>
    <property type="match status" value="1"/>
</dbReference>
<dbReference type="PROSITE" id="PS51257">
    <property type="entry name" value="PROKAR_LIPOPROTEIN"/>
    <property type="match status" value="1"/>
</dbReference>
<dbReference type="EMBL" id="JBHSHL010000005">
    <property type="protein sequence ID" value="MFC4803793.1"/>
    <property type="molecule type" value="Genomic_DNA"/>
</dbReference>
<dbReference type="InterPro" id="IPR028082">
    <property type="entry name" value="Peripla_BP_I"/>
</dbReference>
<evidence type="ECO:0000256" key="3">
    <source>
        <dbReference type="ARBA" id="ARBA00022729"/>
    </source>
</evidence>
<name>A0ABV9QJ05_9FIRM</name>
<dbReference type="PANTHER" id="PTHR30483:SF6">
    <property type="entry name" value="PERIPLASMIC BINDING PROTEIN OF ABC TRANSPORTER FOR NATURAL AMINO ACIDS"/>
    <property type="match status" value="1"/>
</dbReference>
<dbReference type="PANTHER" id="PTHR30483">
    <property type="entry name" value="LEUCINE-SPECIFIC-BINDING PROTEIN"/>
    <property type="match status" value="1"/>
</dbReference>
<keyword evidence="4" id="KW-0029">Amino-acid transport</keyword>
<dbReference type="InterPro" id="IPR028081">
    <property type="entry name" value="Leu-bd"/>
</dbReference>
<dbReference type="Proteomes" id="UP001595916">
    <property type="component" value="Unassembled WGS sequence"/>
</dbReference>
<reference evidence="8" key="1">
    <citation type="journal article" date="2019" name="Int. J. Syst. Evol. Microbiol.">
        <title>The Global Catalogue of Microorganisms (GCM) 10K type strain sequencing project: providing services to taxonomists for standard genome sequencing and annotation.</title>
        <authorList>
            <consortium name="The Broad Institute Genomics Platform"/>
            <consortium name="The Broad Institute Genome Sequencing Center for Infectious Disease"/>
            <person name="Wu L."/>
            <person name="Ma J."/>
        </authorList>
    </citation>
    <scope>NUCLEOTIDE SEQUENCE [LARGE SCALE GENOMIC DNA]</scope>
    <source>
        <strain evidence="8">CCUG 46385</strain>
    </source>
</reference>
<keyword evidence="2" id="KW-0813">Transport</keyword>
<evidence type="ECO:0000256" key="5">
    <source>
        <dbReference type="SAM" id="SignalP"/>
    </source>
</evidence>
<comment type="similarity">
    <text evidence="1">Belongs to the leucine-binding protein family.</text>
</comment>
<feature type="signal peptide" evidence="5">
    <location>
        <begin position="1"/>
        <end position="21"/>
    </location>
</feature>
<dbReference type="CDD" id="cd06347">
    <property type="entry name" value="PBP1_ABC_LivK_ligand_binding-like"/>
    <property type="match status" value="1"/>
</dbReference>
<dbReference type="InterPro" id="IPR000709">
    <property type="entry name" value="Leu_Ile_Val-bd"/>
</dbReference>
<keyword evidence="3 5" id="KW-0732">Signal</keyword>
<evidence type="ECO:0000313" key="8">
    <source>
        <dbReference type="Proteomes" id="UP001595916"/>
    </source>
</evidence>
<accession>A0ABV9QJ05</accession>
<evidence type="ECO:0000256" key="2">
    <source>
        <dbReference type="ARBA" id="ARBA00022448"/>
    </source>
</evidence>
<keyword evidence="8" id="KW-1185">Reference proteome</keyword>
<proteinExistence type="inferred from homology"/>
<dbReference type="Gene3D" id="3.40.50.2300">
    <property type="match status" value="2"/>
</dbReference>
<dbReference type="SUPFAM" id="SSF53822">
    <property type="entry name" value="Periplasmic binding protein-like I"/>
    <property type="match status" value="1"/>
</dbReference>
<organism evidence="7 8">
    <name type="scientific">Filifactor villosus</name>
    <dbReference type="NCBI Taxonomy" id="29374"/>
    <lineage>
        <taxon>Bacteria</taxon>
        <taxon>Bacillati</taxon>
        <taxon>Bacillota</taxon>
        <taxon>Clostridia</taxon>
        <taxon>Peptostreptococcales</taxon>
        <taxon>Filifactoraceae</taxon>
        <taxon>Filifactor</taxon>
    </lineage>
</organism>
<comment type="caution">
    <text evidence="7">The sequence shown here is derived from an EMBL/GenBank/DDBJ whole genome shotgun (WGS) entry which is preliminary data.</text>
</comment>
<evidence type="ECO:0000259" key="6">
    <source>
        <dbReference type="Pfam" id="PF13458"/>
    </source>
</evidence>
<sequence>MKKIFATIVATTMLAATLLSGCGNGDGGGAAAPGGGEGNTSADTIKIGWIGAVTGDQAVWGTAEKQTLEMLIEQTNADGGILGKQVELVAYDTRGDVTEAVNATKRLTTQDNVIGIIGPNASDQAIAIAGTLEQAKVPDIATVATNPKVTVDDSGKVKDYNFRVCFIDPYQGAVAAGYAYEKLGFKSAAILYDVASDYSQGFTQYFEETFTKLGGTIVAKEGFKTGDVDFRPQLSKIKETNPEVILMPYFYKEVALTANQARDLGITAVLMGGDGWPSEQLMEMAQNAVQGSIIVNHLDYADPEAVPLKEAYEAKFGTPTELNTYMANDAFLLLKAAIEKAGEPNSVKVTQALNEVTVKGVTGNIKIDPETHNPDGKEAAIVKIEGDQYIFQEKYGIKVD</sequence>
<gene>
    <name evidence="7" type="ORF">ACFO4R_01735</name>
</gene>
<dbReference type="PRINTS" id="PR00337">
    <property type="entry name" value="LEUILEVALBP"/>
</dbReference>
<evidence type="ECO:0000256" key="4">
    <source>
        <dbReference type="ARBA" id="ARBA00022970"/>
    </source>
</evidence>
<feature type="domain" description="Leucine-binding protein" evidence="6">
    <location>
        <begin position="44"/>
        <end position="385"/>
    </location>
</feature>
<evidence type="ECO:0000256" key="1">
    <source>
        <dbReference type="ARBA" id="ARBA00010062"/>
    </source>
</evidence>
<protein>
    <submittedName>
        <fullName evidence="7">ABC transporter substrate-binding protein</fullName>
    </submittedName>
</protein>
<evidence type="ECO:0000313" key="7">
    <source>
        <dbReference type="EMBL" id="MFC4803793.1"/>
    </source>
</evidence>